<feature type="region of interest" description="Disordered" evidence="1">
    <location>
        <begin position="819"/>
        <end position="853"/>
    </location>
</feature>
<feature type="compositionally biased region" description="Basic and acidic residues" evidence="1">
    <location>
        <begin position="819"/>
        <end position="844"/>
    </location>
</feature>
<keyword evidence="2" id="KW-0812">Transmembrane</keyword>
<keyword evidence="2" id="KW-1133">Transmembrane helix</keyword>
<dbReference type="Gene3D" id="3.40.50.1820">
    <property type="entry name" value="alpha/beta hydrolase"/>
    <property type="match status" value="1"/>
</dbReference>
<gene>
    <name evidence="4" type="ORF">DBRI00130_LOCUS8314</name>
</gene>
<feature type="transmembrane region" description="Helical" evidence="2">
    <location>
        <begin position="683"/>
        <end position="708"/>
    </location>
</feature>
<feature type="transmembrane region" description="Helical" evidence="2">
    <location>
        <begin position="636"/>
        <end position="657"/>
    </location>
</feature>
<dbReference type="AlphaFoldDB" id="A0A7S4QUU1"/>
<organism evidence="4">
    <name type="scientific">Ditylum brightwellii</name>
    <dbReference type="NCBI Taxonomy" id="49249"/>
    <lineage>
        <taxon>Eukaryota</taxon>
        <taxon>Sar</taxon>
        <taxon>Stramenopiles</taxon>
        <taxon>Ochrophyta</taxon>
        <taxon>Bacillariophyta</taxon>
        <taxon>Mediophyceae</taxon>
        <taxon>Lithodesmiophycidae</taxon>
        <taxon>Lithodesmiales</taxon>
        <taxon>Lithodesmiaceae</taxon>
        <taxon>Ditylum</taxon>
    </lineage>
</organism>
<keyword evidence="2" id="KW-0472">Membrane</keyword>
<evidence type="ECO:0000313" key="4">
    <source>
        <dbReference type="EMBL" id="CAE4594622.1"/>
    </source>
</evidence>
<feature type="transmembrane region" description="Helical" evidence="2">
    <location>
        <begin position="509"/>
        <end position="530"/>
    </location>
</feature>
<name>A0A7S4QUU1_9STRA</name>
<dbReference type="InterPro" id="IPR002921">
    <property type="entry name" value="Fungal_lipase-type"/>
</dbReference>
<feature type="transmembrane region" description="Helical" evidence="2">
    <location>
        <begin position="190"/>
        <end position="210"/>
    </location>
</feature>
<evidence type="ECO:0000256" key="1">
    <source>
        <dbReference type="SAM" id="MobiDB-lite"/>
    </source>
</evidence>
<feature type="transmembrane region" description="Helical" evidence="2">
    <location>
        <begin position="728"/>
        <end position="748"/>
    </location>
</feature>
<dbReference type="EMBL" id="HBNS01010287">
    <property type="protein sequence ID" value="CAE4594622.1"/>
    <property type="molecule type" value="Transcribed_RNA"/>
</dbReference>
<proteinExistence type="predicted"/>
<dbReference type="PANTHER" id="PTHR45856">
    <property type="entry name" value="ALPHA/BETA-HYDROLASES SUPERFAMILY PROTEIN"/>
    <property type="match status" value="1"/>
</dbReference>
<dbReference type="Pfam" id="PF01764">
    <property type="entry name" value="Lipase_3"/>
    <property type="match status" value="1"/>
</dbReference>
<dbReference type="InterPro" id="IPR029058">
    <property type="entry name" value="AB_hydrolase_fold"/>
</dbReference>
<feature type="compositionally biased region" description="Acidic residues" evidence="1">
    <location>
        <begin position="1"/>
        <end position="17"/>
    </location>
</feature>
<sequence>MSAEMEEKEEERNEESEVVSAVSLATGTLPTPEDDAPPPNPTSKVSKHTKLLQAALARGEFSSQTQDGTDRQTQLLLKAVKNFSAPIEGPASLTTRQKAKVFFGAGKQFEWTKAGDEEEEKGGNKFVAGQLQHIFEQHQPLPIEESDPEDHPINEDDAGILKKTDEAEPQGSRLDENYVFIVEVLSNRHLGIIVFIVYLVFFVTIGLSGARFEAPPDAKQFAALVECPAENGIIENETELTCYYQGNGECVPDQDRAFTAQQASLLTTTFIVSDGIETSDWDYNGAREGTPPFSTYDYTRMDDHFMACPSVLDFEANSELHPFWDDIAGVFWFSFPDYSKNVETIQVSFRFEKLDGDWPANITDTEMTFAIDSFLCARGGDDFCDSVGSWREFRTSVSGLDIARTNVDGNVFTVSLGGFLTGTNKNLFKAIAARIVATADPEGAITDCIRGNNCITSVNFQGSPNYPRATTYVIFITTVFFFFFFVWWIRTLYKRRGAPLSWPRENWWLVMAGVGILLETNFLSIVLFFQEFYDDSFRVLQGAWAASIIFSSFGRILEVYTLACFTDSPRRYVVSKFTFHKYKILHLTILLVCIIVTTLYEYPAAIGLDQPGTDTIIGGVGLGTPVDFWNDYNQTVYTAFLVTETNLIIFGLIYFFWKCHVGFRVLDALPYGLTRHTQLSFRFFFFATSLWVVAFTAVTLYNIFANLVTSSENLNKRINQAVTLPLQLSYTSFIFKVCLFVIMQIFFLPPRPEKVAERSKTHHISDEEAEEYRQSEGFNRKYLMVLDQALLLATCSNEVYLPVDDDEAAMMLPSTKILQREKERQSQRALTSDDVKKSIDHDVEQPISSDPDNSSVKFEFMRLAGDQEPGRTYSAAYAPDNTYTMGCRVVARIFESGKIDLHDTRAVIFRHEFSDDLIVAFRGTATTKQVKTDVMINKIGVNLDTFVAAPKWKSALSCAPEYARALSSSEVEKLLLGGKIPNVRLIDLIPSDDEELPPYLKEASKSGDSVEGICQIHFGFWSSYNRVRQEIHERVREELLKRPGRLILTGHSLGGAQATLCAYDMSRWVIPTLKQDILKHQKGGRSIVKKLHLSCYTFGSPRVGGPVFAKAFKEVVPDAQRIICDGDVITSGPPGILGYYPVGRDNIFDFTGTIRTAPSLMEKKFSLKKRNKASSHFMANYLANIKKAYHPKISQEQLVEMIKDAYGMNKGRKCLP</sequence>
<protein>
    <recommendedName>
        <fullName evidence="3">Fungal lipase-type domain-containing protein</fullName>
    </recommendedName>
</protein>
<dbReference type="GO" id="GO:0006629">
    <property type="term" value="P:lipid metabolic process"/>
    <property type="evidence" value="ECO:0007669"/>
    <property type="project" value="InterPro"/>
</dbReference>
<evidence type="ECO:0000256" key="2">
    <source>
        <dbReference type="SAM" id="Phobius"/>
    </source>
</evidence>
<dbReference type="InterPro" id="IPR051218">
    <property type="entry name" value="Sec_MonoDiacylglyc_Lipase"/>
</dbReference>
<dbReference type="PANTHER" id="PTHR45856:SF24">
    <property type="entry name" value="FUNGAL LIPASE-LIKE DOMAIN-CONTAINING PROTEIN"/>
    <property type="match status" value="1"/>
</dbReference>
<feature type="domain" description="Fungal lipase-type" evidence="3">
    <location>
        <begin position="1007"/>
        <end position="1134"/>
    </location>
</feature>
<feature type="transmembrane region" description="Helical" evidence="2">
    <location>
        <begin position="584"/>
        <end position="602"/>
    </location>
</feature>
<accession>A0A7S4QUU1</accession>
<evidence type="ECO:0000259" key="3">
    <source>
        <dbReference type="Pfam" id="PF01764"/>
    </source>
</evidence>
<dbReference type="CDD" id="cd00519">
    <property type="entry name" value="Lipase_3"/>
    <property type="match status" value="1"/>
</dbReference>
<feature type="region of interest" description="Disordered" evidence="1">
    <location>
        <begin position="1"/>
        <end position="50"/>
    </location>
</feature>
<feature type="transmembrane region" description="Helical" evidence="2">
    <location>
        <begin position="542"/>
        <end position="563"/>
    </location>
</feature>
<reference evidence="4" key="1">
    <citation type="submission" date="2021-01" db="EMBL/GenBank/DDBJ databases">
        <authorList>
            <person name="Corre E."/>
            <person name="Pelletier E."/>
            <person name="Niang G."/>
            <person name="Scheremetjew M."/>
            <person name="Finn R."/>
            <person name="Kale V."/>
            <person name="Holt S."/>
            <person name="Cochrane G."/>
            <person name="Meng A."/>
            <person name="Brown T."/>
            <person name="Cohen L."/>
        </authorList>
    </citation>
    <scope>NUCLEOTIDE SEQUENCE</scope>
    <source>
        <strain evidence="4">GSO104</strain>
    </source>
</reference>
<feature type="transmembrane region" description="Helical" evidence="2">
    <location>
        <begin position="469"/>
        <end position="489"/>
    </location>
</feature>
<dbReference type="SUPFAM" id="SSF53474">
    <property type="entry name" value="alpha/beta-Hydrolases"/>
    <property type="match status" value="1"/>
</dbReference>